<evidence type="ECO:0000313" key="1">
    <source>
        <dbReference type="EMBL" id="CAH1002659.1"/>
    </source>
</evidence>
<organism evidence="1 2">
    <name type="scientific">Neolewinella maritima</name>
    <dbReference type="NCBI Taxonomy" id="1383882"/>
    <lineage>
        <taxon>Bacteria</taxon>
        <taxon>Pseudomonadati</taxon>
        <taxon>Bacteroidota</taxon>
        <taxon>Saprospiria</taxon>
        <taxon>Saprospirales</taxon>
        <taxon>Lewinellaceae</taxon>
        <taxon>Neolewinella</taxon>
    </lineage>
</organism>
<keyword evidence="2" id="KW-1185">Reference proteome</keyword>
<evidence type="ECO:0000313" key="2">
    <source>
        <dbReference type="Proteomes" id="UP000837803"/>
    </source>
</evidence>
<comment type="caution">
    <text evidence="1">The sequence shown here is derived from an EMBL/GenBank/DDBJ whole genome shotgun (WGS) entry which is preliminary data.</text>
</comment>
<dbReference type="EMBL" id="CAKLPZ010000007">
    <property type="protein sequence ID" value="CAH1002659.1"/>
    <property type="molecule type" value="Genomic_DNA"/>
</dbReference>
<dbReference type="Proteomes" id="UP000837803">
    <property type="component" value="Unassembled WGS sequence"/>
</dbReference>
<dbReference type="RefSeq" id="WP_238752483.1">
    <property type="nucleotide sequence ID" value="NZ_CAKLPZ010000007.1"/>
</dbReference>
<gene>
    <name evidence="1" type="ORF">LEM8419_03531</name>
</gene>
<name>A0ABM9B614_9BACT</name>
<proteinExistence type="predicted"/>
<reference evidence="1" key="1">
    <citation type="submission" date="2021-12" db="EMBL/GenBank/DDBJ databases">
        <authorList>
            <person name="Rodrigo-Torres L."/>
            <person name="Arahal R. D."/>
            <person name="Lucena T."/>
        </authorList>
    </citation>
    <scope>NUCLEOTIDE SEQUENCE</scope>
    <source>
        <strain evidence="1">CECT 8419</strain>
    </source>
</reference>
<protein>
    <submittedName>
        <fullName evidence="1">Uncharacterized protein</fullName>
    </submittedName>
</protein>
<sequence length="121" mass="12738">MQELISPNGAYGIDGILAVIDTANILYDGYKKVSADGKVDVTDAGILFTAGPALMGTLTTVVSKAADLDDEFMDRSDDENAQILARAGQRIDNATYKKILSGLITLSDGIAELIKTDTPTA</sequence>
<accession>A0ABM9B614</accession>